<evidence type="ECO:0000313" key="2">
    <source>
        <dbReference type="Proteomes" id="UP000000787"/>
    </source>
</evidence>
<dbReference type="EMBL" id="CP000875">
    <property type="protein sequence ID" value="ABX04951.1"/>
    <property type="molecule type" value="Genomic_DNA"/>
</dbReference>
<reference evidence="1 2" key="1">
    <citation type="journal article" date="2011" name="Stand. Genomic Sci.">
        <title>Complete genome sequence of the filamentous gliding predatory bacterium Herpetosiphon aurantiacus type strain (114-95(T)).</title>
        <authorList>
            <person name="Kiss H."/>
            <person name="Nett M."/>
            <person name="Domin N."/>
            <person name="Martin K."/>
            <person name="Maresca J.A."/>
            <person name="Copeland A."/>
            <person name="Lapidus A."/>
            <person name="Lucas S."/>
            <person name="Berry K.W."/>
            <person name="Glavina Del Rio T."/>
            <person name="Dalin E."/>
            <person name="Tice H."/>
            <person name="Pitluck S."/>
            <person name="Richardson P."/>
            <person name="Bruce D."/>
            <person name="Goodwin L."/>
            <person name="Han C."/>
            <person name="Detter J.C."/>
            <person name="Schmutz J."/>
            <person name="Brettin T."/>
            <person name="Land M."/>
            <person name="Hauser L."/>
            <person name="Kyrpides N.C."/>
            <person name="Ivanova N."/>
            <person name="Goker M."/>
            <person name="Woyke T."/>
            <person name="Klenk H.P."/>
            <person name="Bryant D.A."/>
        </authorList>
    </citation>
    <scope>NUCLEOTIDE SEQUENCE [LARGE SCALE GENOMIC DNA]</scope>
    <source>
        <strain evidence="2">ATCC 23779 / DSM 785 / 114-95</strain>
    </source>
</reference>
<keyword evidence="2" id="KW-1185">Reference proteome</keyword>
<dbReference type="BioCyc" id="HAUR316274:GHYA-2339-MONOMER"/>
<proteinExistence type="predicted"/>
<accession>A9AXY5</accession>
<organism evidence="1 2">
    <name type="scientific">Herpetosiphon aurantiacus (strain ATCC 23779 / DSM 785 / 114-95)</name>
    <dbReference type="NCBI Taxonomy" id="316274"/>
    <lineage>
        <taxon>Bacteria</taxon>
        <taxon>Bacillati</taxon>
        <taxon>Chloroflexota</taxon>
        <taxon>Chloroflexia</taxon>
        <taxon>Herpetosiphonales</taxon>
        <taxon>Herpetosiphonaceae</taxon>
        <taxon>Herpetosiphon</taxon>
    </lineage>
</organism>
<gene>
    <name evidence="1" type="ordered locus">Haur_2311</name>
</gene>
<dbReference type="KEGG" id="hau:Haur_2311"/>
<protein>
    <submittedName>
        <fullName evidence="1">Uncharacterized protein</fullName>
    </submittedName>
</protein>
<dbReference type="InParanoid" id="A9AXY5"/>
<dbReference type="Proteomes" id="UP000000787">
    <property type="component" value="Chromosome"/>
</dbReference>
<name>A9AXY5_HERA2</name>
<dbReference type="AlphaFoldDB" id="A9AXY5"/>
<dbReference type="HOGENOM" id="CLU_1298371_0_0_0"/>
<sequence>MTDAIEQLASKLSVENTEIEDFLQELSVRFDQSVTAEEVLGLIEPFKKIFSFATLTQHIEQKLINNYIHKNNHLINEFKNKKLDNINLFKSRIILYNKITNYSNKDIFELHIFLNKNRYITDLHLKDTITYLSKMNIVQTYTFEYIQLVAKFRKPNFPFKNPDLLINNIFYKTGLKINIQQLLSIVENYNTAFEFLDYCYIYIFIYYKIYIT</sequence>
<evidence type="ECO:0000313" key="1">
    <source>
        <dbReference type="EMBL" id="ABX04951.1"/>
    </source>
</evidence>